<keyword evidence="1" id="KW-0812">Transmembrane</keyword>
<sequence length="148" mass="16260">MARRRQREGTREVKYVYVYLIATVIFLGLDALWLGVVAKNFYQAQIGELMLDKPRFGVAAGFYAIYVVGLLYFALVPALNEGSLPKVLVASLLFGFFCYATYEATNLATLRGWTNAMAAADIAWGTVLTAIAGCVTYAIVQGIGFWHA</sequence>
<evidence type="ECO:0000313" key="2">
    <source>
        <dbReference type="EMBL" id="TPW29366.1"/>
    </source>
</evidence>
<dbReference type="InterPro" id="IPR018687">
    <property type="entry name" value="DUF2177_membr"/>
</dbReference>
<comment type="caution">
    <text evidence="2">The sequence shown here is derived from an EMBL/GenBank/DDBJ whole genome shotgun (WGS) entry which is preliminary data.</text>
</comment>
<reference evidence="2 3" key="1">
    <citation type="submission" date="2019-06" db="EMBL/GenBank/DDBJ databases">
        <authorList>
            <person name="Li M."/>
        </authorList>
    </citation>
    <scope>NUCLEOTIDE SEQUENCE [LARGE SCALE GENOMIC DNA]</scope>
    <source>
        <strain evidence="2 3">BGMRC6574</strain>
    </source>
</reference>
<dbReference type="Pfam" id="PF09945">
    <property type="entry name" value="DUF2177"/>
    <property type="match status" value="1"/>
</dbReference>
<feature type="transmembrane region" description="Helical" evidence="1">
    <location>
        <begin position="122"/>
        <end position="146"/>
    </location>
</feature>
<keyword evidence="1" id="KW-1133">Transmembrane helix</keyword>
<keyword evidence="1" id="KW-0472">Membrane</keyword>
<dbReference type="OrthoDB" id="166547at2"/>
<evidence type="ECO:0000256" key="1">
    <source>
        <dbReference type="SAM" id="Phobius"/>
    </source>
</evidence>
<dbReference type="AlphaFoldDB" id="A0A506U7P3"/>
<feature type="transmembrane region" description="Helical" evidence="1">
    <location>
        <begin position="83"/>
        <end position="102"/>
    </location>
</feature>
<keyword evidence="3" id="KW-1185">Reference proteome</keyword>
<protein>
    <submittedName>
        <fullName evidence="2">DUF2177 family protein</fullName>
    </submittedName>
</protein>
<organism evidence="2 3">
    <name type="scientific">Pararhizobium mangrovi</name>
    <dbReference type="NCBI Taxonomy" id="2590452"/>
    <lineage>
        <taxon>Bacteria</taxon>
        <taxon>Pseudomonadati</taxon>
        <taxon>Pseudomonadota</taxon>
        <taxon>Alphaproteobacteria</taxon>
        <taxon>Hyphomicrobiales</taxon>
        <taxon>Rhizobiaceae</taxon>
        <taxon>Rhizobium/Agrobacterium group</taxon>
        <taxon>Pararhizobium</taxon>
    </lineage>
</organism>
<feature type="transmembrane region" description="Helical" evidence="1">
    <location>
        <begin position="16"/>
        <end position="36"/>
    </location>
</feature>
<evidence type="ECO:0000313" key="3">
    <source>
        <dbReference type="Proteomes" id="UP000320314"/>
    </source>
</evidence>
<dbReference type="Proteomes" id="UP000320314">
    <property type="component" value="Unassembled WGS sequence"/>
</dbReference>
<gene>
    <name evidence="2" type="ORF">FJU11_07725</name>
</gene>
<dbReference type="EMBL" id="VHLH01000012">
    <property type="protein sequence ID" value="TPW29366.1"/>
    <property type="molecule type" value="Genomic_DNA"/>
</dbReference>
<name>A0A506U7P3_9HYPH</name>
<proteinExistence type="predicted"/>
<feature type="transmembrane region" description="Helical" evidence="1">
    <location>
        <begin position="56"/>
        <end position="76"/>
    </location>
</feature>
<accession>A0A506U7P3</accession>